<sequence>MTIEQKIQQTKFTNPYQKLALNLIYTCRNLEFFLNHQFKKHDLTSQQYNILRILRGSNPTPLSTQQIRERMVDKMSDTSRIVDRLLLKKLVTKKICHADNRLVEVRITAKGLKLLQKLDNVDNSLAVYLNALTEREVNQLNKLLDKINSKS</sequence>
<name>A0ABU7RGZ6_9BACT</name>
<dbReference type="PRINTS" id="PR00598">
    <property type="entry name" value="HTHMARR"/>
</dbReference>
<dbReference type="InterPro" id="IPR039422">
    <property type="entry name" value="MarR/SlyA-like"/>
</dbReference>
<dbReference type="InterPro" id="IPR036388">
    <property type="entry name" value="WH-like_DNA-bd_sf"/>
</dbReference>
<organism evidence="2 3">
    <name type="scientific">Niabella digestorum</name>
    <dbReference type="NCBI Taxonomy" id="3117701"/>
    <lineage>
        <taxon>Bacteria</taxon>
        <taxon>Pseudomonadati</taxon>
        <taxon>Bacteroidota</taxon>
        <taxon>Chitinophagia</taxon>
        <taxon>Chitinophagales</taxon>
        <taxon>Chitinophagaceae</taxon>
        <taxon>Niabella</taxon>
    </lineage>
</organism>
<dbReference type="Pfam" id="PF01047">
    <property type="entry name" value="MarR"/>
    <property type="match status" value="1"/>
</dbReference>
<evidence type="ECO:0000313" key="2">
    <source>
        <dbReference type="EMBL" id="MEE6187216.1"/>
    </source>
</evidence>
<dbReference type="Proteomes" id="UP001357452">
    <property type="component" value="Unassembled WGS sequence"/>
</dbReference>
<dbReference type="InterPro" id="IPR000835">
    <property type="entry name" value="HTH_MarR-typ"/>
</dbReference>
<dbReference type="SMART" id="SM00347">
    <property type="entry name" value="HTH_MARR"/>
    <property type="match status" value="1"/>
</dbReference>
<accession>A0ABU7RGZ6</accession>
<dbReference type="EMBL" id="JAZGLY010000004">
    <property type="protein sequence ID" value="MEE6187216.1"/>
    <property type="molecule type" value="Genomic_DNA"/>
</dbReference>
<evidence type="ECO:0000259" key="1">
    <source>
        <dbReference type="PROSITE" id="PS50995"/>
    </source>
</evidence>
<reference evidence="2 3" key="1">
    <citation type="submission" date="2024-01" db="EMBL/GenBank/DDBJ databases">
        <title>Niabella digestum sp. nov., isolated from waste digestion system.</title>
        <authorList>
            <person name="Zhang L."/>
        </authorList>
    </citation>
    <scope>NUCLEOTIDE SEQUENCE [LARGE SCALE GENOMIC DNA]</scope>
    <source>
        <strain evidence="2 3">A18</strain>
    </source>
</reference>
<dbReference type="SUPFAM" id="SSF46785">
    <property type="entry name" value="Winged helix' DNA-binding domain"/>
    <property type="match status" value="1"/>
</dbReference>
<protein>
    <submittedName>
        <fullName evidence="2">MarR family transcriptional regulator</fullName>
    </submittedName>
</protein>
<dbReference type="PROSITE" id="PS50995">
    <property type="entry name" value="HTH_MARR_2"/>
    <property type="match status" value="1"/>
</dbReference>
<feature type="domain" description="HTH marR-type" evidence="1">
    <location>
        <begin position="16"/>
        <end position="149"/>
    </location>
</feature>
<comment type="caution">
    <text evidence="2">The sequence shown here is derived from an EMBL/GenBank/DDBJ whole genome shotgun (WGS) entry which is preliminary data.</text>
</comment>
<gene>
    <name evidence="2" type="ORF">V2H41_08025</name>
</gene>
<dbReference type="RefSeq" id="WP_330974626.1">
    <property type="nucleotide sequence ID" value="NZ_JAZGLY010000004.1"/>
</dbReference>
<keyword evidence="3" id="KW-1185">Reference proteome</keyword>
<dbReference type="PANTHER" id="PTHR33164:SF101">
    <property type="entry name" value="TRANSCRIPTIONAL REPRESSOR MPRA"/>
    <property type="match status" value="1"/>
</dbReference>
<dbReference type="PANTHER" id="PTHR33164">
    <property type="entry name" value="TRANSCRIPTIONAL REGULATOR, MARR FAMILY"/>
    <property type="match status" value="1"/>
</dbReference>
<evidence type="ECO:0000313" key="3">
    <source>
        <dbReference type="Proteomes" id="UP001357452"/>
    </source>
</evidence>
<proteinExistence type="predicted"/>
<dbReference type="InterPro" id="IPR036390">
    <property type="entry name" value="WH_DNA-bd_sf"/>
</dbReference>
<dbReference type="Gene3D" id="1.10.10.10">
    <property type="entry name" value="Winged helix-like DNA-binding domain superfamily/Winged helix DNA-binding domain"/>
    <property type="match status" value="1"/>
</dbReference>